<dbReference type="Proteomes" id="UP000034954">
    <property type="component" value="Unassembled WGS sequence"/>
</dbReference>
<accession>A0A0M2UWT0</accession>
<organism evidence="1 2">
    <name type="scientific">Candidatus Brocadia fulgida</name>
    <dbReference type="NCBI Taxonomy" id="380242"/>
    <lineage>
        <taxon>Bacteria</taxon>
        <taxon>Pseudomonadati</taxon>
        <taxon>Planctomycetota</taxon>
        <taxon>Candidatus Brocadiia</taxon>
        <taxon>Candidatus Brocadiales</taxon>
        <taxon>Candidatus Brocadiaceae</taxon>
        <taxon>Candidatus Brocadia</taxon>
    </lineage>
</organism>
<name>A0A0M2UWT0_9BACT</name>
<evidence type="ECO:0000313" key="2">
    <source>
        <dbReference type="Proteomes" id="UP000034954"/>
    </source>
</evidence>
<proteinExistence type="predicted"/>
<dbReference type="AlphaFoldDB" id="A0A0M2UWT0"/>
<protein>
    <submittedName>
        <fullName evidence="1">Uncharacterized protein</fullName>
    </submittedName>
</protein>
<comment type="caution">
    <text evidence="1">The sequence shown here is derived from an EMBL/GenBank/DDBJ whole genome shotgun (WGS) entry which is preliminary data.</text>
</comment>
<gene>
    <name evidence="1" type="ORF">BROFUL_01863</name>
</gene>
<dbReference type="Gene3D" id="1.10.1220.170">
    <property type="match status" value="1"/>
</dbReference>
<sequence length="65" mass="7352">MPELKVPISADEIIEAVKTMKKSDREAFVEDLLAITSPEYIQSIKEARADYKAGRTKSHKEIFKG</sequence>
<keyword evidence="2" id="KW-1185">Reference proteome</keyword>
<dbReference type="EMBL" id="LAQJ01000193">
    <property type="protein sequence ID" value="KKO19426.1"/>
    <property type="molecule type" value="Genomic_DNA"/>
</dbReference>
<reference evidence="1 2" key="1">
    <citation type="journal article" date="2013" name="BMC Microbiol.">
        <title>Identification of the type II cytochrome c maturation pathway in anammox bacteria by comparative genomics.</title>
        <authorList>
            <person name="Ferousi C."/>
            <person name="Speth D.R."/>
            <person name="Reimann J."/>
            <person name="Op den Camp H.J."/>
            <person name="Allen J.W."/>
            <person name="Keltjens J.T."/>
            <person name="Jetten M.S."/>
        </authorList>
    </citation>
    <scope>NUCLEOTIDE SEQUENCE [LARGE SCALE GENOMIC DNA]</scope>
    <source>
        <strain evidence="1">RU1</strain>
    </source>
</reference>
<evidence type="ECO:0000313" key="1">
    <source>
        <dbReference type="EMBL" id="KKO19426.1"/>
    </source>
</evidence>